<dbReference type="SMART" id="SM00028">
    <property type="entry name" value="TPR"/>
    <property type="match status" value="3"/>
</dbReference>
<name>A0ABQ6CAL1_9HYPH</name>
<dbReference type="InterPro" id="IPR011990">
    <property type="entry name" value="TPR-like_helical_dom_sf"/>
</dbReference>
<keyword evidence="6" id="KW-1185">Reference proteome</keyword>
<reference evidence="6" key="1">
    <citation type="journal article" date="2019" name="Int. J. Syst. Evol. Microbiol.">
        <title>The Global Catalogue of Microorganisms (GCM) 10K type strain sequencing project: providing services to taxonomists for standard genome sequencing and annotation.</title>
        <authorList>
            <consortium name="The Broad Institute Genomics Platform"/>
            <consortium name="The Broad Institute Genome Sequencing Center for Infectious Disease"/>
            <person name="Wu L."/>
            <person name="Ma J."/>
        </authorList>
    </citation>
    <scope>NUCLEOTIDE SEQUENCE [LARGE SCALE GENOMIC DNA]</scope>
    <source>
        <strain evidence="6">NBRC 101365</strain>
    </source>
</reference>
<dbReference type="CDD" id="cd00383">
    <property type="entry name" value="trans_reg_C"/>
    <property type="match status" value="1"/>
</dbReference>
<sequence length="510" mass="56423">MQQELTYRLGESVFNVSRGTLYRAGELVLPRPKTFKLLAYLARNPGRVVGKDELLDVVWPSTTVTDDSLTQCIRDARKCIGDEQQQIIRTMPRRGYMFQPSGALAVGPASVELPDGLERRRAEPCIAVFPFRSQALDEALKSTFDAVAEEITLALSYFRTLSVLAHYSTIALARTEPDGMQAALQEAGVDFVVEGRIDGGDPLFNVVITLSDTRSARRLWTQAFSFEADAVFDFHQTVAKRIASALVFNIESAAAHRLEPAPARNVGAYTHLMQALCLLRANGEDAAERARAHLWEAIAHDPQSGLAFAYLAWTDAVQNGYGRTPPERLDQALDHALRGVSLSPYEARCHRILGLTLMFRHDFPAAESHCRKALELNPYDADSIAQMGRLKAIRGNPAAGLELLDWAMQLNPIHPPWYYLDRGVVQLLLGRHGEAAETFACMPPRDVNRWALLSVCQALQDNREAAAASVRQARELEPGLSAATIRQVIMLEGEADNAWLRAALEKAGWV</sequence>
<feature type="domain" description="OmpR/PhoB-type" evidence="4">
    <location>
        <begin position="4"/>
        <end position="100"/>
    </location>
</feature>
<gene>
    <name evidence="5" type="ORF">GCM10007874_03410</name>
</gene>
<evidence type="ECO:0000313" key="6">
    <source>
        <dbReference type="Proteomes" id="UP001156882"/>
    </source>
</evidence>
<evidence type="ECO:0000256" key="1">
    <source>
        <dbReference type="ARBA" id="ARBA00023125"/>
    </source>
</evidence>
<dbReference type="InterPro" id="IPR001867">
    <property type="entry name" value="OmpR/PhoB-type_DNA-bd"/>
</dbReference>
<keyword evidence="2" id="KW-0802">TPR repeat</keyword>
<dbReference type="InterPro" id="IPR019734">
    <property type="entry name" value="TPR_rpt"/>
</dbReference>
<dbReference type="Pfam" id="PF00486">
    <property type="entry name" value="Trans_reg_C"/>
    <property type="match status" value="1"/>
</dbReference>
<dbReference type="Proteomes" id="UP001156882">
    <property type="component" value="Unassembled WGS sequence"/>
</dbReference>
<dbReference type="InterPro" id="IPR016032">
    <property type="entry name" value="Sig_transdc_resp-reg_C-effctor"/>
</dbReference>
<evidence type="ECO:0000313" key="5">
    <source>
        <dbReference type="EMBL" id="GLS17326.1"/>
    </source>
</evidence>
<accession>A0ABQ6CAL1</accession>
<evidence type="ECO:0000256" key="2">
    <source>
        <dbReference type="PROSITE-ProRule" id="PRU00339"/>
    </source>
</evidence>
<dbReference type="SUPFAM" id="SSF48452">
    <property type="entry name" value="TPR-like"/>
    <property type="match status" value="1"/>
</dbReference>
<dbReference type="SUPFAM" id="SSF46894">
    <property type="entry name" value="C-terminal effector domain of the bipartite response regulators"/>
    <property type="match status" value="1"/>
</dbReference>
<feature type="repeat" description="TPR" evidence="2">
    <location>
        <begin position="347"/>
        <end position="380"/>
    </location>
</feature>
<feature type="DNA-binding region" description="OmpR/PhoB-type" evidence="3">
    <location>
        <begin position="4"/>
        <end position="100"/>
    </location>
</feature>
<dbReference type="RefSeq" id="WP_284310151.1">
    <property type="nucleotide sequence ID" value="NZ_BSPC01000005.1"/>
</dbReference>
<evidence type="ECO:0000259" key="4">
    <source>
        <dbReference type="PROSITE" id="PS51755"/>
    </source>
</evidence>
<evidence type="ECO:0000256" key="3">
    <source>
        <dbReference type="PROSITE-ProRule" id="PRU01091"/>
    </source>
</evidence>
<dbReference type="PROSITE" id="PS51755">
    <property type="entry name" value="OMPR_PHOB"/>
    <property type="match status" value="1"/>
</dbReference>
<protein>
    <recommendedName>
        <fullName evidence="4">OmpR/PhoB-type domain-containing protein</fullName>
    </recommendedName>
</protein>
<dbReference type="EMBL" id="BSPC01000005">
    <property type="protein sequence ID" value="GLS17326.1"/>
    <property type="molecule type" value="Genomic_DNA"/>
</dbReference>
<dbReference type="SMART" id="SM00862">
    <property type="entry name" value="Trans_reg_C"/>
    <property type="match status" value="1"/>
</dbReference>
<dbReference type="Gene3D" id="1.25.40.10">
    <property type="entry name" value="Tetratricopeptide repeat domain"/>
    <property type="match status" value="1"/>
</dbReference>
<comment type="caution">
    <text evidence="5">The sequence shown here is derived from an EMBL/GenBank/DDBJ whole genome shotgun (WGS) entry which is preliminary data.</text>
</comment>
<proteinExistence type="predicted"/>
<dbReference type="PROSITE" id="PS50005">
    <property type="entry name" value="TPR"/>
    <property type="match status" value="1"/>
</dbReference>
<keyword evidence="1 3" id="KW-0238">DNA-binding</keyword>
<dbReference type="InterPro" id="IPR036388">
    <property type="entry name" value="WH-like_DNA-bd_sf"/>
</dbReference>
<dbReference type="Gene3D" id="1.10.10.10">
    <property type="entry name" value="Winged helix-like DNA-binding domain superfamily/Winged helix DNA-binding domain"/>
    <property type="match status" value="1"/>
</dbReference>
<organism evidence="5 6">
    <name type="scientific">Labrys miyagiensis</name>
    <dbReference type="NCBI Taxonomy" id="346912"/>
    <lineage>
        <taxon>Bacteria</taxon>
        <taxon>Pseudomonadati</taxon>
        <taxon>Pseudomonadota</taxon>
        <taxon>Alphaproteobacteria</taxon>
        <taxon>Hyphomicrobiales</taxon>
        <taxon>Xanthobacteraceae</taxon>
        <taxon>Labrys</taxon>
    </lineage>
</organism>